<evidence type="ECO:0000256" key="3">
    <source>
        <dbReference type="ARBA" id="ARBA00022650"/>
    </source>
</evidence>
<reference evidence="9 10" key="1">
    <citation type="submission" date="2018-11" db="EMBL/GenBank/DDBJ databases">
        <title>Sequencing the genomes of 1000 actinobacteria strains.</title>
        <authorList>
            <person name="Klenk H.-P."/>
        </authorList>
    </citation>
    <scope>NUCLEOTIDE SEQUENCE [LARGE SCALE GENOMIC DNA]</scope>
    <source>
        <strain evidence="9 10">DSM 9580</strain>
    </source>
</reference>
<comment type="function">
    <text evidence="7">Catalyzes the NADPH-dependent reduction of L-glutamate 5-phosphate into L-glutamate 5-semialdehyde and phosphate. The product spontaneously undergoes cyclization to form 1-pyrroline-5-carboxylate.</text>
</comment>
<organism evidence="9 10">
    <name type="scientific">Agrococcus jenensis</name>
    <dbReference type="NCBI Taxonomy" id="46353"/>
    <lineage>
        <taxon>Bacteria</taxon>
        <taxon>Bacillati</taxon>
        <taxon>Actinomycetota</taxon>
        <taxon>Actinomycetes</taxon>
        <taxon>Micrococcales</taxon>
        <taxon>Microbacteriaceae</taxon>
        <taxon>Agrococcus</taxon>
    </lineage>
</organism>
<dbReference type="InterPro" id="IPR015590">
    <property type="entry name" value="Aldehyde_DH_dom"/>
</dbReference>
<comment type="subcellular location">
    <subcellularLocation>
        <location evidence="7">Cytoplasm</location>
    </subcellularLocation>
</comment>
<dbReference type="GO" id="GO:0004350">
    <property type="term" value="F:glutamate-5-semialdehyde dehydrogenase activity"/>
    <property type="evidence" value="ECO:0007669"/>
    <property type="project" value="UniProtKB-UniRule"/>
</dbReference>
<evidence type="ECO:0000256" key="2">
    <source>
        <dbReference type="ARBA" id="ARBA00022605"/>
    </source>
</evidence>
<evidence type="ECO:0000256" key="7">
    <source>
        <dbReference type="HAMAP-Rule" id="MF_00412"/>
    </source>
</evidence>
<dbReference type="InterPro" id="IPR016161">
    <property type="entry name" value="Ald_DH/histidinol_DH"/>
</dbReference>
<comment type="similarity">
    <text evidence="7">Belongs to the gamma-glutamyl phosphate reductase family.</text>
</comment>
<dbReference type="NCBIfam" id="TIGR00407">
    <property type="entry name" value="proA"/>
    <property type="match status" value="1"/>
</dbReference>
<dbReference type="UniPathway" id="UPA00098">
    <property type="reaction ID" value="UER00360"/>
</dbReference>
<keyword evidence="10" id="KW-1185">Reference proteome</keyword>
<evidence type="ECO:0000256" key="4">
    <source>
        <dbReference type="ARBA" id="ARBA00022857"/>
    </source>
</evidence>
<dbReference type="FunFam" id="3.40.309.10:FF:000006">
    <property type="entry name" value="Gamma-glutamyl phosphate reductase"/>
    <property type="match status" value="1"/>
</dbReference>
<dbReference type="Gene3D" id="3.40.309.10">
    <property type="entry name" value="Aldehyde Dehydrogenase, Chain A, domain 2"/>
    <property type="match status" value="1"/>
</dbReference>
<comment type="catalytic activity">
    <reaction evidence="6 7">
        <text>L-glutamate 5-semialdehyde + phosphate + NADP(+) = L-glutamyl 5-phosphate + NADPH + H(+)</text>
        <dbReference type="Rhea" id="RHEA:19541"/>
        <dbReference type="ChEBI" id="CHEBI:15378"/>
        <dbReference type="ChEBI" id="CHEBI:43474"/>
        <dbReference type="ChEBI" id="CHEBI:57783"/>
        <dbReference type="ChEBI" id="CHEBI:58066"/>
        <dbReference type="ChEBI" id="CHEBI:58274"/>
        <dbReference type="ChEBI" id="CHEBI:58349"/>
        <dbReference type="EC" id="1.2.1.41"/>
    </reaction>
</comment>
<keyword evidence="4 7" id="KW-0521">NADP</keyword>
<evidence type="ECO:0000313" key="10">
    <source>
        <dbReference type="Proteomes" id="UP000275456"/>
    </source>
</evidence>
<dbReference type="OrthoDB" id="9809970at2"/>
<keyword evidence="2 7" id="KW-0028">Amino-acid biosynthesis</keyword>
<comment type="pathway">
    <text evidence="1 7">Amino-acid biosynthesis; L-proline biosynthesis; L-glutamate 5-semialdehyde from L-glutamate: step 2/2.</text>
</comment>
<dbReference type="InterPro" id="IPR016162">
    <property type="entry name" value="Ald_DH_N"/>
</dbReference>
<dbReference type="AlphaFoldDB" id="A0A3N2AUQ6"/>
<name>A0A3N2AUQ6_9MICO</name>
<gene>
    <name evidence="7" type="primary">proA</name>
    <name evidence="9" type="ORF">EDD26_2148</name>
</gene>
<comment type="caution">
    <text evidence="9">The sequence shown here is derived from an EMBL/GenBank/DDBJ whole genome shotgun (WGS) entry which is preliminary data.</text>
</comment>
<evidence type="ECO:0000256" key="1">
    <source>
        <dbReference type="ARBA" id="ARBA00004985"/>
    </source>
</evidence>
<evidence type="ECO:0000313" key="9">
    <source>
        <dbReference type="EMBL" id="ROR66754.1"/>
    </source>
</evidence>
<proteinExistence type="inferred from homology"/>
<dbReference type="CDD" id="cd07079">
    <property type="entry name" value="ALDH_F18-19_ProA-GPR"/>
    <property type="match status" value="1"/>
</dbReference>
<evidence type="ECO:0000256" key="6">
    <source>
        <dbReference type="ARBA" id="ARBA00049024"/>
    </source>
</evidence>
<dbReference type="HAMAP" id="MF_00412">
    <property type="entry name" value="ProA"/>
    <property type="match status" value="1"/>
</dbReference>
<feature type="domain" description="Aldehyde dehydrogenase" evidence="8">
    <location>
        <begin position="4"/>
        <end position="284"/>
    </location>
</feature>
<dbReference type="EC" id="1.2.1.41" evidence="7"/>
<keyword evidence="3 7" id="KW-0641">Proline biosynthesis</keyword>
<dbReference type="GO" id="GO:0055129">
    <property type="term" value="P:L-proline biosynthetic process"/>
    <property type="evidence" value="ECO:0007669"/>
    <property type="project" value="UniProtKB-UniRule"/>
</dbReference>
<dbReference type="InterPro" id="IPR016163">
    <property type="entry name" value="Ald_DH_C"/>
</dbReference>
<protein>
    <recommendedName>
        <fullName evidence="7">Gamma-glutamyl phosphate reductase</fullName>
        <shortName evidence="7">GPR</shortName>
        <ecNumber evidence="7">1.2.1.41</ecNumber>
    </recommendedName>
    <alternativeName>
        <fullName evidence="7">Glutamate-5-semialdehyde dehydrogenase</fullName>
    </alternativeName>
    <alternativeName>
        <fullName evidence="7">Glutamyl-gamma-semialdehyde dehydrogenase</fullName>
        <shortName evidence="7">GSA dehydrogenase</shortName>
    </alternativeName>
</protein>
<sequence>MPDELDALLTESKRASRSLGVAPAEQRHAAIEAIADAIEDAADAILAANADDLERGRASGLDAGLLDRLLLDASRIAGLAAAARALAVLPDPIGEVLRERTLPNGLELTEVRVPFGVIGVIYEARPNVTVDLACIALGSGNAVVLRGGSAAELTNAVLVEAMQGAIARAGLPRASVQTIDRFGRDGAGRLMRARGLIDLLVPRGSAALIERVVTESTVPVIETGAGVVHAFVDRAAHLPMALDIVLNAKTQRTSVCNSLETVLVHRDVADTAVPAIALALQQAGVTIHADAELPGVADPEPLREGGWSTEHLSMDIAIGVVDDVDAAIEHVNRYGTHHTDTIVTDDADAAARFLAEVDSAVVMHNASTRFTDGGEFGFGAEVGISTQKSHARGPMGLPELTSSKWIVRGTGQVRA</sequence>
<evidence type="ECO:0000259" key="8">
    <source>
        <dbReference type="Pfam" id="PF00171"/>
    </source>
</evidence>
<dbReference type="InterPro" id="IPR000965">
    <property type="entry name" value="GPR_dom"/>
</dbReference>
<evidence type="ECO:0000256" key="5">
    <source>
        <dbReference type="ARBA" id="ARBA00023002"/>
    </source>
</evidence>
<dbReference type="PANTHER" id="PTHR11063:SF8">
    <property type="entry name" value="DELTA-1-PYRROLINE-5-CARBOXYLATE SYNTHASE"/>
    <property type="match status" value="1"/>
</dbReference>
<dbReference type="PIRSF" id="PIRSF000151">
    <property type="entry name" value="GPR"/>
    <property type="match status" value="1"/>
</dbReference>
<accession>A0A3N2AUQ6</accession>
<dbReference type="GO" id="GO:0005737">
    <property type="term" value="C:cytoplasm"/>
    <property type="evidence" value="ECO:0007669"/>
    <property type="project" value="UniProtKB-SubCell"/>
</dbReference>
<keyword evidence="7" id="KW-0963">Cytoplasm</keyword>
<dbReference type="Pfam" id="PF00171">
    <property type="entry name" value="Aldedh"/>
    <property type="match status" value="1"/>
</dbReference>
<dbReference type="EMBL" id="RKHJ01000001">
    <property type="protein sequence ID" value="ROR66754.1"/>
    <property type="molecule type" value="Genomic_DNA"/>
</dbReference>
<dbReference type="PANTHER" id="PTHR11063">
    <property type="entry name" value="GLUTAMATE SEMIALDEHYDE DEHYDROGENASE"/>
    <property type="match status" value="1"/>
</dbReference>
<dbReference type="Gene3D" id="3.40.605.10">
    <property type="entry name" value="Aldehyde Dehydrogenase, Chain A, domain 1"/>
    <property type="match status" value="1"/>
</dbReference>
<dbReference type="SUPFAM" id="SSF53720">
    <property type="entry name" value="ALDH-like"/>
    <property type="match status" value="1"/>
</dbReference>
<dbReference type="Proteomes" id="UP000275456">
    <property type="component" value="Unassembled WGS sequence"/>
</dbReference>
<keyword evidence="5 7" id="KW-0560">Oxidoreductase</keyword>
<dbReference type="GO" id="GO:0050661">
    <property type="term" value="F:NADP binding"/>
    <property type="evidence" value="ECO:0007669"/>
    <property type="project" value="InterPro"/>
</dbReference>
<dbReference type="InterPro" id="IPR012134">
    <property type="entry name" value="Glu-5-SA_DH"/>
</dbReference>
<dbReference type="RefSeq" id="WP_123697703.1">
    <property type="nucleotide sequence ID" value="NZ_RKHJ01000001.1"/>
</dbReference>
<dbReference type="NCBIfam" id="NF001221">
    <property type="entry name" value="PRK00197.1"/>
    <property type="match status" value="1"/>
</dbReference>